<protein>
    <submittedName>
        <fullName evidence="8">DoxX family protein</fullName>
    </submittedName>
</protein>
<evidence type="ECO:0000313" key="9">
    <source>
        <dbReference type="Proteomes" id="UP000005459"/>
    </source>
</evidence>
<keyword evidence="9" id="KW-1185">Reference proteome</keyword>
<evidence type="ECO:0000256" key="6">
    <source>
        <dbReference type="ARBA" id="ARBA00023136"/>
    </source>
</evidence>
<dbReference type="Proteomes" id="UP000005459">
    <property type="component" value="Unassembled WGS sequence"/>
</dbReference>
<dbReference type="OrthoDB" id="5796801at2"/>
<evidence type="ECO:0000256" key="5">
    <source>
        <dbReference type="ARBA" id="ARBA00022989"/>
    </source>
</evidence>
<dbReference type="InterPro" id="IPR032808">
    <property type="entry name" value="DoxX"/>
</dbReference>
<feature type="transmembrane region" description="Helical" evidence="7">
    <location>
        <begin position="120"/>
        <end position="138"/>
    </location>
</feature>
<comment type="similarity">
    <text evidence="2">Belongs to the DoxX family.</text>
</comment>
<dbReference type="PANTHER" id="PTHR33452:SF1">
    <property type="entry name" value="INNER MEMBRANE PROTEIN YPHA-RELATED"/>
    <property type="match status" value="1"/>
</dbReference>
<evidence type="ECO:0000256" key="1">
    <source>
        <dbReference type="ARBA" id="ARBA00004651"/>
    </source>
</evidence>
<dbReference type="eggNOG" id="ENOG5032X9M">
    <property type="taxonomic scope" value="Bacteria"/>
</dbReference>
<evidence type="ECO:0000256" key="3">
    <source>
        <dbReference type="ARBA" id="ARBA00022475"/>
    </source>
</evidence>
<evidence type="ECO:0000256" key="2">
    <source>
        <dbReference type="ARBA" id="ARBA00006679"/>
    </source>
</evidence>
<keyword evidence="6 7" id="KW-0472">Membrane</keyword>
<organism evidence="8 9">
    <name type="scientific">Thiocapsa marina 5811</name>
    <dbReference type="NCBI Taxonomy" id="768671"/>
    <lineage>
        <taxon>Bacteria</taxon>
        <taxon>Pseudomonadati</taxon>
        <taxon>Pseudomonadota</taxon>
        <taxon>Gammaproteobacteria</taxon>
        <taxon>Chromatiales</taxon>
        <taxon>Chromatiaceae</taxon>
        <taxon>Thiocapsa</taxon>
    </lineage>
</organism>
<dbReference type="RefSeq" id="WP_007194497.1">
    <property type="nucleotide sequence ID" value="NZ_AFWV01000012.1"/>
</dbReference>
<comment type="subcellular location">
    <subcellularLocation>
        <location evidence="1">Cell membrane</location>
        <topology evidence="1">Multi-pass membrane protein</topology>
    </subcellularLocation>
</comment>
<dbReference type="InterPro" id="IPR051907">
    <property type="entry name" value="DoxX-like_oxidoreductase"/>
</dbReference>
<evidence type="ECO:0000256" key="4">
    <source>
        <dbReference type="ARBA" id="ARBA00022692"/>
    </source>
</evidence>
<keyword evidence="5 7" id="KW-1133">Transmembrane helix</keyword>
<dbReference type="PANTHER" id="PTHR33452">
    <property type="entry name" value="OXIDOREDUCTASE CATD-RELATED"/>
    <property type="match status" value="1"/>
</dbReference>
<sequence>MTTASHTYGTEHARTTSLDLTANSHWLLRIGFASVFLFHGVGKLVAPAAFAAMMGLPYLVAVLVALAEVGGGLAVLVGGLVRRDWLTRLGAGVTIPVLIGAIAMVHWGQWSFAPSETHPMGGMEFQVVLLLMAIWFVATGNSRSR</sequence>
<dbReference type="Pfam" id="PF07681">
    <property type="entry name" value="DoxX"/>
    <property type="match status" value="1"/>
</dbReference>
<name>F9UFC2_9GAMM</name>
<proteinExistence type="inferred from homology"/>
<dbReference type="GO" id="GO:0005886">
    <property type="term" value="C:plasma membrane"/>
    <property type="evidence" value="ECO:0007669"/>
    <property type="project" value="UniProtKB-SubCell"/>
</dbReference>
<reference evidence="8 9" key="1">
    <citation type="submission" date="2011-06" db="EMBL/GenBank/DDBJ databases">
        <title>The draft genome of Thiocapsa marina 5811.</title>
        <authorList>
            <consortium name="US DOE Joint Genome Institute (JGI-PGF)"/>
            <person name="Lucas S."/>
            <person name="Han J."/>
            <person name="Cheng J.-F."/>
            <person name="Goodwin L."/>
            <person name="Pitluck S."/>
            <person name="Peters L."/>
            <person name="Land M.L."/>
            <person name="Hauser L."/>
            <person name="Vogl K."/>
            <person name="Liu Z."/>
            <person name="Imhoff J."/>
            <person name="Thiel V."/>
            <person name="Frigaard N.-U."/>
            <person name="Bryant D."/>
            <person name="Woyke T.J."/>
        </authorList>
    </citation>
    <scope>NUCLEOTIDE SEQUENCE [LARGE SCALE GENOMIC DNA]</scope>
    <source>
        <strain evidence="8 9">5811</strain>
    </source>
</reference>
<keyword evidence="3" id="KW-1003">Cell membrane</keyword>
<feature type="transmembrane region" description="Helical" evidence="7">
    <location>
        <begin position="89"/>
        <end position="108"/>
    </location>
</feature>
<evidence type="ECO:0000313" key="8">
    <source>
        <dbReference type="EMBL" id="EGV17159.1"/>
    </source>
</evidence>
<gene>
    <name evidence="8" type="ORF">ThimaDRAFT_3625</name>
</gene>
<dbReference type="AlphaFoldDB" id="F9UFC2"/>
<keyword evidence="4 7" id="KW-0812">Transmembrane</keyword>
<evidence type="ECO:0000256" key="7">
    <source>
        <dbReference type="SAM" id="Phobius"/>
    </source>
</evidence>
<feature type="transmembrane region" description="Helical" evidence="7">
    <location>
        <begin position="56"/>
        <end position="77"/>
    </location>
</feature>
<accession>F9UFC2</accession>
<feature type="transmembrane region" description="Helical" evidence="7">
    <location>
        <begin position="26"/>
        <end position="50"/>
    </location>
</feature>
<dbReference type="EMBL" id="AFWV01000012">
    <property type="protein sequence ID" value="EGV17159.1"/>
    <property type="molecule type" value="Genomic_DNA"/>
</dbReference>